<organism evidence="4">
    <name type="scientific">Micromonas pusilla (strain CCMP1545)</name>
    <name type="common">Picoplanktonic green alga</name>
    <dbReference type="NCBI Taxonomy" id="564608"/>
    <lineage>
        <taxon>Eukaryota</taxon>
        <taxon>Viridiplantae</taxon>
        <taxon>Chlorophyta</taxon>
        <taxon>Mamiellophyceae</taxon>
        <taxon>Mamiellales</taxon>
        <taxon>Mamiellaceae</taxon>
        <taxon>Micromonas</taxon>
    </lineage>
</organism>
<dbReference type="PANTHER" id="PTHR48081">
    <property type="entry name" value="AB HYDROLASE SUPERFAMILY PROTEIN C4A8.06C"/>
    <property type="match status" value="1"/>
</dbReference>
<dbReference type="PANTHER" id="PTHR48081:SF30">
    <property type="entry name" value="ACETYL-HYDROLASE LIPR-RELATED"/>
    <property type="match status" value="1"/>
</dbReference>
<dbReference type="Pfam" id="PF07859">
    <property type="entry name" value="Abhydrolase_3"/>
    <property type="match status" value="1"/>
</dbReference>
<sequence>MARYGGGALRKSRTKGAFPDSWSLPFAVGVELLAGFLEAVTITEDEMIGVRAGDERALRAIGAYVKVLRGAMAVGVPPLPCFSLSVVDPSRGGTRAERVRANGVPAVWLTPPQYASTKTIMWMHGGAFIFCHTGTHARLLSSLGAAADAKVLSVEYSLCPDEGRYADMLREVTRAYEWLVDADGGGADPKDVVVGGDSAGGHLALGLIAELAKKKREEEDGGGGARENQVRSIHWSPYDRVRVVNADP</sequence>
<evidence type="ECO:0000256" key="1">
    <source>
        <dbReference type="ARBA" id="ARBA00022801"/>
    </source>
</evidence>
<dbReference type="SUPFAM" id="SSF53474">
    <property type="entry name" value="alpha/beta-Hydrolases"/>
    <property type="match status" value="1"/>
</dbReference>
<dbReference type="OrthoDB" id="542001at2759"/>
<dbReference type="GeneID" id="9683375"/>
<dbReference type="InterPro" id="IPR013094">
    <property type="entry name" value="AB_hydrolase_3"/>
</dbReference>
<accession>C1MRJ2</accession>
<dbReference type="STRING" id="564608.C1MRJ2"/>
<dbReference type="EMBL" id="GG663738">
    <property type="protein sequence ID" value="EEH57888.1"/>
    <property type="molecule type" value="Genomic_DNA"/>
</dbReference>
<evidence type="ECO:0000313" key="4">
    <source>
        <dbReference type="Proteomes" id="UP000001876"/>
    </source>
</evidence>
<protein>
    <submittedName>
        <fullName evidence="3">Predicted protein</fullName>
    </submittedName>
</protein>
<dbReference type="KEGG" id="mpp:MICPUCDRAFT_57673"/>
<reference evidence="3 4" key="1">
    <citation type="journal article" date="2009" name="Science">
        <title>Green evolution and dynamic adaptations revealed by genomes of the marine picoeukaryotes Micromonas.</title>
        <authorList>
            <person name="Worden A.Z."/>
            <person name="Lee J.H."/>
            <person name="Mock T."/>
            <person name="Rouze P."/>
            <person name="Simmons M.P."/>
            <person name="Aerts A.L."/>
            <person name="Allen A.E."/>
            <person name="Cuvelier M.L."/>
            <person name="Derelle E."/>
            <person name="Everett M.V."/>
            <person name="Foulon E."/>
            <person name="Grimwood J."/>
            <person name="Gundlach H."/>
            <person name="Henrissat B."/>
            <person name="Napoli C."/>
            <person name="McDonald S.M."/>
            <person name="Parker M.S."/>
            <person name="Rombauts S."/>
            <person name="Salamov A."/>
            <person name="Von Dassow P."/>
            <person name="Badger J.H."/>
            <person name="Coutinho P.M."/>
            <person name="Demir E."/>
            <person name="Dubchak I."/>
            <person name="Gentemann C."/>
            <person name="Eikrem W."/>
            <person name="Gready J.E."/>
            <person name="John U."/>
            <person name="Lanier W."/>
            <person name="Lindquist E.A."/>
            <person name="Lucas S."/>
            <person name="Mayer K.F."/>
            <person name="Moreau H."/>
            <person name="Not F."/>
            <person name="Otillar R."/>
            <person name="Panaud O."/>
            <person name="Pangilinan J."/>
            <person name="Paulsen I."/>
            <person name="Piegu B."/>
            <person name="Poliakov A."/>
            <person name="Robbens S."/>
            <person name="Schmutz J."/>
            <person name="Toulza E."/>
            <person name="Wyss T."/>
            <person name="Zelensky A."/>
            <person name="Zhou K."/>
            <person name="Armbrust E.V."/>
            <person name="Bhattacharya D."/>
            <person name="Goodenough U.W."/>
            <person name="Van de Peer Y."/>
            <person name="Grigoriev I.V."/>
        </authorList>
    </citation>
    <scope>NUCLEOTIDE SEQUENCE [LARGE SCALE GENOMIC DNA]</scope>
    <source>
        <strain evidence="3 4">CCMP1545</strain>
    </source>
</reference>
<dbReference type="GO" id="GO:0004806">
    <property type="term" value="F:triacylglycerol lipase activity"/>
    <property type="evidence" value="ECO:0007669"/>
    <property type="project" value="TreeGrafter"/>
</dbReference>
<dbReference type="InterPro" id="IPR050300">
    <property type="entry name" value="GDXG_lipolytic_enzyme"/>
</dbReference>
<proteinExistence type="predicted"/>
<dbReference type="InterPro" id="IPR029058">
    <property type="entry name" value="AB_hydrolase_fold"/>
</dbReference>
<dbReference type="RefSeq" id="XP_003057937.1">
    <property type="nucleotide sequence ID" value="XM_003057891.1"/>
</dbReference>
<keyword evidence="1" id="KW-0378">Hydrolase</keyword>
<evidence type="ECO:0000313" key="3">
    <source>
        <dbReference type="EMBL" id="EEH57888.1"/>
    </source>
</evidence>
<gene>
    <name evidence="3" type="ORF">MICPUCDRAFT_57673</name>
</gene>
<feature type="domain" description="Alpha/beta hydrolase fold-3" evidence="2">
    <location>
        <begin position="120"/>
        <end position="215"/>
    </location>
</feature>
<dbReference type="Proteomes" id="UP000001876">
    <property type="component" value="Unassembled WGS sequence"/>
</dbReference>
<evidence type="ECO:0000259" key="2">
    <source>
        <dbReference type="Pfam" id="PF07859"/>
    </source>
</evidence>
<dbReference type="Gene3D" id="3.40.50.1820">
    <property type="entry name" value="alpha/beta hydrolase"/>
    <property type="match status" value="1"/>
</dbReference>
<name>C1MRJ2_MICPC</name>
<dbReference type="AlphaFoldDB" id="C1MRJ2"/>
<keyword evidence="4" id="KW-1185">Reference proteome</keyword>